<accession>A0A821Y2L8</accession>
<name>A0A821Y2L8_9BILA</name>
<evidence type="ECO:0000313" key="2">
    <source>
        <dbReference type="Proteomes" id="UP000663873"/>
    </source>
</evidence>
<dbReference type="AlphaFoldDB" id="A0A821Y2L8"/>
<evidence type="ECO:0000313" key="1">
    <source>
        <dbReference type="EMBL" id="CAF4955838.1"/>
    </source>
</evidence>
<dbReference type="GO" id="GO:0005829">
    <property type="term" value="C:cytosol"/>
    <property type="evidence" value="ECO:0007669"/>
    <property type="project" value="TreeGrafter"/>
</dbReference>
<proteinExistence type="predicted"/>
<comment type="caution">
    <text evidence="1">The sequence shown here is derived from an EMBL/GenBank/DDBJ whole genome shotgun (WGS) entry which is preliminary data.</text>
</comment>
<gene>
    <name evidence="1" type="ORF">UJA718_LOCUS47982</name>
</gene>
<dbReference type="EMBL" id="CAJOBP010093819">
    <property type="protein sequence ID" value="CAF4955838.1"/>
    <property type="molecule type" value="Genomic_DNA"/>
</dbReference>
<dbReference type="PANTHER" id="PTHR14932">
    <property type="entry name" value="RAS GTPASE-RELATED"/>
    <property type="match status" value="1"/>
</dbReference>
<dbReference type="PANTHER" id="PTHR14932:SF1">
    <property type="entry name" value="RAB-LIKE PROTEIN 6"/>
    <property type="match status" value="1"/>
</dbReference>
<protein>
    <submittedName>
        <fullName evidence="1">Uncharacterized protein</fullName>
    </submittedName>
</protein>
<dbReference type="GO" id="GO:0005525">
    <property type="term" value="F:GTP binding"/>
    <property type="evidence" value="ECO:0007669"/>
    <property type="project" value="InterPro"/>
</dbReference>
<feature type="non-terminal residue" evidence="1">
    <location>
        <position position="1"/>
    </location>
</feature>
<reference evidence="1" key="1">
    <citation type="submission" date="2021-02" db="EMBL/GenBank/DDBJ databases">
        <authorList>
            <person name="Nowell W R."/>
        </authorList>
    </citation>
    <scope>NUCLEOTIDE SEQUENCE</scope>
</reference>
<feature type="non-terminal residue" evidence="1">
    <location>
        <position position="80"/>
    </location>
</feature>
<dbReference type="InterPro" id="IPR040385">
    <property type="entry name" value="RABL6"/>
</dbReference>
<dbReference type="GO" id="GO:0005634">
    <property type="term" value="C:nucleus"/>
    <property type="evidence" value="ECO:0007669"/>
    <property type="project" value="TreeGrafter"/>
</dbReference>
<organism evidence="1 2">
    <name type="scientific">Rotaria socialis</name>
    <dbReference type="NCBI Taxonomy" id="392032"/>
    <lineage>
        <taxon>Eukaryota</taxon>
        <taxon>Metazoa</taxon>
        <taxon>Spiralia</taxon>
        <taxon>Gnathifera</taxon>
        <taxon>Rotifera</taxon>
        <taxon>Eurotatoria</taxon>
        <taxon>Bdelloidea</taxon>
        <taxon>Philodinida</taxon>
        <taxon>Philodinidae</taxon>
        <taxon>Rotaria</taxon>
    </lineage>
</organism>
<keyword evidence="2" id="KW-1185">Reference proteome</keyword>
<dbReference type="Proteomes" id="UP000663873">
    <property type="component" value="Unassembled WGS sequence"/>
</dbReference>
<sequence length="80" mass="9169">RVATINWSSRVCEDAIIKVEVWDVVDKSRKKRRPINPSLKLSNSINVSVAEVSLDAEFLDVYKSTAGVLFIYDITKPWTW</sequence>